<dbReference type="EMBL" id="GBRH01280899">
    <property type="protein sequence ID" value="JAD16996.1"/>
    <property type="molecule type" value="Transcribed_RNA"/>
</dbReference>
<sequence length="54" mass="5716">MAPRPSVSTVVLAGSPGSTLLELCMICSVPVSLNYLLKSSPLSTRNGSYGQVWF</sequence>
<organism evidence="1">
    <name type="scientific">Arundo donax</name>
    <name type="common">Giant reed</name>
    <name type="synonym">Donax arundinaceus</name>
    <dbReference type="NCBI Taxonomy" id="35708"/>
    <lineage>
        <taxon>Eukaryota</taxon>
        <taxon>Viridiplantae</taxon>
        <taxon>Streptophyta</taxon>
        <taxon>Embryophyta</taxon>
        <taxon>Tracheophyta</taxon>
        <taxon>Spermatophyta</taxon>
        <taxon>Magnoliopsida</taxon>
        <taxon>Liliopsida</taxon>
        <taxon>Poales</taxon>
        <taxon>Poaceae</taxon>
        <taxon>PACMAD clade</taxon>
        <taxon>Arundinoideae</taxon>
        <taxon>Arundineae</taxon>
        <taxon>Arundo</taxon>
    </lineage>
</organism>
<reference evidence="1" key="2">
    <citation type="journal article" date="2015" name="Data Brief">
        <title>Shoot transcriptome of the giant reed, Arundo donax.</title>
        <authorList>
            <person name="Barrero R.A."/>
            <person name="Guerrero F.D."/>
            <person name="Moolhuijzen P."/>
            <person name="Goolsby J.A."/>
            <person name="Tidwell J."/>
            <person name="Bellgard S.E."/>
            <person name="Bellgard M.I."/>
        </authorList>
    </citation>
    <scope>NUCLEOTIDE SEQUENCE</scope>
    <source>
        <tissue evidence="1">Shoot tissue taken approximately 20 cm above the soil surface</tissue>
    </source>
</reference>
<name>A0A0A8XT11_ARUDO</name>
<proteinExistence type="predicted"/>
<reference evidence="1" key="1">
    <citation type="submission" date="2014-09" db="EMBL/GenBank/DDBJ databases">
        <authorList>
            <person name="Magalhaes I.L.F."/>
            <person name="Oliveira U."/>
            <person name="Santos F.R."/>
            <person name="Vidigal T.H.D.A."/>
            <person name="Brescovit A.D."/>
            <person name="Santos A.J."/>
        </authorList>
    </citation>
    <scope>NUCLEOTIDE SEQUENCE</scope>
    <source>
        <tissue evidence="1">Shoot tissue taken approximately 20 cm above the soil surface</tissue>
    </source>
</reference>
<protein>
    <submittedName>
        <fullName evidence="1">Uncharacterized protein</fullName>
    </submittedName>
</protein>
<evidence type="ECO:0000313" key="1">
    <source>
        <dbReference type="EMBL" id="JAD16996.1"/>
    </source>
</evidence>
<accession>A0A0A8XT11</accession>
<dbReference type="AlphaFoldDB" id="A0A0A8XT11"/>